<proteinExistence type="predicted"/>
<feature type="transmembrane region" description="Helical" evidence="1">
    <location>
        <begin position="7"/>
        <end position="28"/>
    </location>
</feature>
<evidence type="ECO:0000256" key="1">
    <source>
        <dbReference type="SAM" id="Phobius"/>
    </source>
</evidence>
<dbReference type="Proteomes" id="UP001500037">
    <property type="component" value="Unassembled WGS sequence"/>
</dbReference>
<protein>
    <submittedName>
        <fullName evidence="2">Uncharacterized protein</fullName>
    </submittedName>
</protein>
<name>A0ABN1T8X3_9ACTN</name>
<comment type="caution">
    <text evidence="2">The sequence shown here is derived from an EMBL/GenBank/DDBJ whole genome shotgun (WGS) entry which is preliminary data.</text>
</comment>
<dbReference type="RefSeq" id="WP_344446742.1">
    <property type="nucleotide sequence ID" value="NZ_BAAALF010000287.1"/>
</dbReference>
<dbReference type="EMBL" id="BAAALF010000287">
    <property type="protein sequence ID" value="GAA1068962.1"/>
    <property type="molecule type" value="Genomic_DNA"/>
</dbReference>
<gene>
    <name evidence="2" type="ORF">GCM10009665_74900</name>
</gene>
<organism evidence="2 3">
    <name type="scientific">Kitasatospora nipponensis</name>
    <dbReference type="NCBI Taxonomy" id="258049"/>
    <lineage>
        <taxon>Bacteria</taxon>
        <taxon>Bacillati</taxon>
        <taxon>Actinomycetota</taxon>
        <taxon>Actinomycetes</taxon>
        <taxon>Kitasatosporales</taxon>
        <taxon>Streptomycetaceae</taxon>
        <taxon>Kitasatospora</taxon>
    </lineage>
</organism>
<accession>A0ABN1T8X3</accession>
<reference evidence="2 3" key="1">
    <citation type="journal article" date="2019" name="Int. J. Syst. Evol. Microbiol.">
        <title>The Global Catalogue of Microorganisms (GCM) 10K type strain sequencing project: providing services to taxonomists for standard genome sequencing and annotation.</title>
        <authorList>
            <consortium name="The Broad Institute Genomics Platform"/>
            <consortium name="The Broad Institute Genome Sequencing Center for Infectious Disease"/>
            <person name="Wu L."/>
            <person name="Ma J."/>
        </authorList>
    </citation>
    <scope>NUCLEOTIDE SEQUENCE [LARGE SCALE GENOMIC DNA]</scope>
    <source>
        <strain evidence="2 3">JCM 13004</strain>
    </source>
</reference>
<evidence type="ECO:0000313" key="2">
    <source>
        <dbReference type="EMBL" id="GAA1068962.1"/>
    </source>
</evidence>
<keyword evidence="1" id="KW-1133">Transmembrane helix</keyword>
<keyword evidence="1" id="KW-0812">Transmembrane</keyword>
<keyword evidence="1" id="KW-0472">Membrane</keyword>
<evidence type="ECO:0000313" key="3">
    <source>
        <dbReference type="Proteomes" id="UP001500037"/>
    </source>
</evidence>
<sequence length="201" mass="21282">MRILVTLGYGFSLALLVVATLVANVFGVDDGSRLLLTALEFVIGILVLSVVMAALPRRMQQQVAGAQPTSAMMRRRVDRILVAVGGIAPRSARADVAALAQGVRLYARAARIDGARPALGMLLFEAPAGAPAVLRWRQGTAVETIPLPYALTELENVPLTAIARTLKATRTVWIGDALNIQLTPMDLDVLRHVAAATVAVG</sequence>
<feature type="transmembrane region" description="Helical" evidence="1">
    <location>
        <begin position="34"/>
        <end position="55"/>
    </location>
</feature>
<keyword evidence="3" id="KW-1185">Reference proteome</keyword>